<proteinExistence type="predicted"/>
<sequence length="189" mass="19904">MSELSAKGRGVGWVSTEVWQEIAPAADSIDRRERIVLRRTAIGITVLIALAVLGWWSGLLVPHVATDGSSQGQADTATRVVVFEATLVNRGLVPVTIDSVSIAAPGITGARTTPAPLRLGPGSSAPLRLQLTVSDCARTLAAVRTTEEGPRVEVEAKRVWGTVETRLDDNVSSGVKHLVYLACGVDSEG</sequence>
<evidence type="ECO:0000256" key="1">
    <source>
        <dbReference type="SAM" id="Phobius"/>
    </source>
</evidence>
<evidence type="ECO:0000313" key="3">
    <source>
        <dbReference type="Proteomes" id="UP000588586"/>
    </source>
</evidence>
<gene>
    <name evidence="2" type="ORF">HJG52_11400</name>
</gene>
<organism evidence="2 3">
    <name type="scientific">Knoellia koreensis</name>
    <dbReference type="NCBI Taxonomy" id="2730921"/>
    <lineage>
        <taxon>Bacteria</taxon>
        <taxon>Bacillati</taxon>
        <taxon>Actinomycetota</taxon>
        <taxon>Actinomycetes</taxon>
        <taxon>Micrococcales</taxon>
        <taxon>Intrasporangiaceae</taxon>
        <taxon>Knoellia</taxon>
    </lineage>
</organism>
<dbReference type="EMBL" id="JABEPQ010000002">
    <property type="protein sequence ID" value="NNM46609.1"/>
    <property type="molecule type" value="Genomic_DNA"/>
</dbReference>
<dbReference type="AlphaFoldDB" id="A0A849HHC6"/>
<evidence type="ECO:0000313" key="2">
    <source>
        <dbReference type="EMBL" id="NNM46609.1"/>
    </source>
</evidence>
<keyword evidence="1" id="KW-1133">Transmembrane helix</keyword>
<keyword evidence="1" id="KW-0812">Transmembrane</keyword>
<dbReference type="RefSeq" id="WP_171243692.1">
    <property type="nucleotide sequence ID" value="NZ_JABEPQ010000002.1"/>
</dbReference>
<keyword evidence="3" id="KW-1185">Reference proteome</keyword>
<feature type="transmembrane region" description="Helical" evidence="1">
    <location>
        <begin position="41"/>
        <end position="61"/>
    </location>
</feature>
<accession>A0A849HHC6</accession>
<name>A0A849HHC6_9MICO</name>
<comment type="caution">
    <text evidence="2">The sequence shown here is derived from an EMBL/GenBank/DDBJ whole genome shotgun (WGS) entry which is preliminary data.</text>
</comment>
<keyword evidence="1" id="KW-0472">Membrane</keyword>
<protein>
    <submittedName>
        <fullName evidence="2">Uncharacterized protein</fullName>
    </submittedName>
</protein>
<reference evidence="2 3" key="1">
    <citation type="submission" date="2020-04" db="EMBL/GenBank/DDBJ databases">
        <title>Knoellia sp. isolate from air conditioner.</title>
        <authorList>
            <person name="Chea S."/>
            <person name="Kim D.-U."/>
        </authorList>
    </citation>
    <scope>NUCLEOTIDE SEQUENCE [LARGE SCALE GENOMIC DNA]</scope>
    <source>
        <strain evidence="2 3">DB2414S</strain>
    </source>
</reference>
<dbReference type="Proteomes" id="UP000588586">
    <property type="component" value="Unassembled WGS sequence"/>
</dbReference>